<dbReference type="EMBL" id="FMZH01000003">
    <property type="protein sequence ID" value="SDC86802.1"/>
    <property type="molecule type" value="Genomic_DNA"/>
</dbReference>
<name>A0A1G6Q2X4_9SPHI</name>
<proteinExistence type="predicted"/>
<keyword evidence="2" id="KW-1185">Reference proteome</keyword>
<accession>A0A1G6Q2X4</accession>
<dbReference type="AlphaFoldDB" id="A0A1G6Q2X4"/>
<dbReference type="Proteomes" id="UP000199455">
    <property type="component" value="Unassembled WGS sequence"/>
</dbReference>
<evidence type="ECO:0000313" key="2">
    <source>
        <dbReference type="Proteomes" id="UP000199455"/>
    </source>
</evidence>
<reference evidence="2" key="1">
    <citation type="submission" date="2016-10" db="EMBL/GenBank/DDBJ databases">
        <authorList>
            <person name="Varghese N."/>
            <person name="Submissions S."/>
        </authorList>
    </citation>
    <scope>NUCLEOTIDE SEQUENCE [LARGE SCALE GENOMIC DNA]</scope>
    <source>
        <strain evidence="2">DSM 18609</strain>
    </source>
</reference>
<organism evidence="1 2">
    <name type="scientific">Pedobacter soli</name>
    <dbReference type="NCBI Taxonomy" id="390242"/>
    <lineage>
        <taxon>Bacteria</taxon>
        <taxon>Pseudomonadati</taxon>
        <taxon>Bacteroidota</taxon>
        <taxon>Sphingobacteriia</taxon>
        <taxon>Sphingobacteriales</taxon>
        <taxon>Sphingobacteriaceae</taxon>
        <taxon>Pedobacter</taxon>
    </lineage>
</organism>
<gene>
    <name evidence="1" type="ORF">SAMN04488024_103230</name>
</gene>
<evidence type="ECO:0008006" key="3">
    <source>
        <dbReference type="Google" id="ProtNLM"/>
    </source>
</evidence>
<dbReference type="RefSeq" id="WP_090767138.1">
    <property type="nucleotide sequence ID" value="NZ_FMZH01000003.1"/>
</dbReference>
<dbReference type="InterPro" id="IPR024248">
    <property type="entry name" value="DUF2695"/>
</dbReference>
<sequence length="100" mass="12034">MNNKDIRKQIRDELRFKALKEFQARLPMSQDQFKNLFDYLDLAFEHEKCNDDHALTIRFLNITGINNVEDVIKWLTDHNGFCDCEVLANVEEQFEFLWHV</sequence>
<dbReference type="STRING" id="390242.SAMN04488024_103230"/>
<protein>
    <recommendedName>
        <fullName evidence="3">DUF2695 domain-containing protein</fullName>
    </recommendedName>
</protein>
<dbReference type="Pfam" id="PF10905">
    <property type="entry name" value="DUF2695"/>
    <property type="match status" value="1"/>
</dbReference>
<evidence type="ECO:0000313" key="1">
    <source>
        <dbReference type="EMBL" id="SDC86802.1"/>
    </source>
</evidence>